<feature type="domain" description="VWFA" evidence="2">
    <location>
        <begin position="28"/>
        <end position="207"/>
    </location>
</feature>
<evidence type="ECO:0000313" key="3">
    <source>
        <dbReference type="EMBL" id="QDT74596.1"/>
    </source>
</evidence>
<dbReference type="PROSITE" id="PS50234">
    <property type="entry name" value="VWFA"/>
    <property type="match status" value="1"/>
</dbReference>
<dbReference type="Proteomes" id="UP000317909">
    <property type="component" value="Chromosome"/>
</dbReference>
<sequence>MNKFFADSTYDGSFGAVEFAENPEPRVPCVLIVDTSTSMHGPRIGELNKGLKVYRDELLCDALAAKRVEVAVVTFGGRVTRKVDFVTATNFQPPTLEVVGGTPMGAAINTALDMIEERRQQYRENGIAYYRPWAFLITDGEPNDQWQPVAARIRAGEQRKAFSFFAVGVKGANMEILQKLSARKPLWLQGMKFAELFRWLSNSQQAVSRSSPGDEVPLVDPTQGPDGWAFV</sequence>
<gene>
    <name evidence="3" type="ORF">I41_37930</name>
</gene>
<evidence type="ECO:0000256" key="1">
    <source>
        <dbReference type="SAM" id="MobiDB-lite"/>
    </source>
</evidence>
<dbReference type="InterPro" id="IPR011392">
    <property type="entry name" value="Tellurite-R_TerY"/>
</dbReference>
<dbReference type="SMART" id="SM00327">
    <property type="entry name" value="VWA"/>
    <property type="match status" value="1"/>
</dbReference>
<feature type="region of interest" description="Disordered" evidence="1">
    <location>
        <begin position="207"/>
        <end position="231"/>
    </location>
</feature>
<dbReference type="RefSeq" id="WP_145434313.1">
    <property type="nucleotide sequence ID" value="NZ_CP036339.1"/>
</dbReference>
<dbReference type="InterPro" id="IPR036465">
    <property type="entry name" value="vWFA_dom_sf"/>
</dbReference>
<dbReference type="PIRSF" id="PIRSF020634">
    <property type="entry name" value="TerY_vWA"/>
    <property type="match status" value="1"/>
</dbReference>
<dbReference type="AlphaFoldDB" id="A0A517U1U3"/>
<dbReference type="EMBL" id="CP036339">
    <property type="protein sequence ID" value="QDT74596.1"/>
    <property type="molecule type" value="Genomic_DNA"/>
</dbReference>
<reference evidence="3 4" key="1">
    <citation type="submission" date="2019-02" db="EMBL/GenBank/DDBJ databases">
        <title>Deep-cultivation of Planctomycetes and their phenomic and genomic characterization uncovers novel biology.</title>
        <authorList>
            <person name="Wiegand S."/>
            <person name="Jogler M."/>
            <person name="Boedeker C."/>
            <person name="Pinto D."/>
            <person name="Vollmers J."/>
            <person name="Rivas-Marin E."/>
            <person name="Kohn T."/>
            <person name="Peeters S.H."/>
            <person name="Heuer A."/>
            <person name="Rast P."/>
            <person name="Oberbeckmann S."/>
            <person name="Bunk B."/>
            <person name="Jeske O."/>
            <person name="Meyerdierks A."/>
            <person name="Storesund J.E."/>
            <person name="Kallscheuer N."/>
            <person name="Luecker S."/>
            <person name="Lage O.M."/>
            <person name="Pohl T."/>
            <person name="Merkel B.J."/>
            <person name="Hornburger P."/>
            <person name="Mueller R.-W."/>
            <person name="Bruemmer F."/>
            <person name="Labrenz M."/>
            <person name="Spormann A.M."/>
            <person name="Op den Camp H."/>
            <person name="Overmann J."/>
            <person name="Amann R."/>
            <person name="Jetten M.S.M."/>
            <person name="Mascher T."/>
            <person name="Medema M.H."/>
            <person name="Devos D.P."/>
            <person name="Kaster A.-K."/>
            <person name="Ovreas L."/>
            <person name="Rohde M."/>
            <person name="Galperin M.Y."/>
            <person name="Jogler C."/>
        </authorList>
    </citation>
    <scope>NUCLEOTIDE SEQUENCE [LARGE SCALE GENOMIC DNA]</scope>
    <source>
        <strain evidence="3 4">I41</strain>
    </source>
</reference>
<dbReference type="Pfam" id="PF00092">
    <property type="entry name" value="VWA"/>
    <property type="match status" value="1"/>
</dbReference>
<dbReference type="KEGG" id="llh:I41_37930"/>
<dbReference type="SUPFAM" id="SSF53300">
    <property type="entry name" value="vWA-like"/>
    <property type="match status" value="1"/>
</dbReference>
<evidence type="ECO:0000313" key="4">
    <source>
        <dbReference type="Proteomes" id="UP000317909"/>
    </source>
</evidence>
<protein>
    <submittedName>
        <fullName evidence="3">von Willebrand factor type A domain protein</fullName>
    </submittedName>
</protein>
<proteinExistence type="predicted"/>
<dbReference type="OrthoDB" id="9806395at2"/>
<accession>A0A517U1U3</accession>
<keyword evidence="4" id="KW-1185">Reference proteome</keyword>
<dbReference type="Gene3D" id="3.40.50.410">
    <property type="entry name" value="von Willebrand factor, type A domain"/>
    <property type="match status" value="1"/>
</dbReference>
<name>A0A517U1U3_9BACT</name>
<dbReference type="InterPro" id="IPR002035">
    <property type="entry name" value="VWF_A"/>
</dbReference>
<evidence type="ECO:0000259" key="2">
    <source>
        <dbReference type="PROSITE" id="PS50234"/>
    </source>
</evidence>
<organism evidence="3 4">
    <name type="scientific">Lacipirellula limnantheis</name>
    <dbReference type="NCBI Taxonomy" id="2528024"/>
    <lineage>
        <taxon>Bacteria</taxon>
        <taxon>Pseudomonadati</taxon>
        <taxon>Planctomycetota</taxon>
        <taxon>Planctomycetia</taxon>
        <taxon>Pirellulales</taxon>
        <taxon>Lacipirellulaceae</taxon>
        <taxon>Lacipirellula</taxon>
    </lineage>
</organism>